<dbReference type="Pfam" id="PF21983">
    <property type="entry name" value="NikA-like"/>
    <property type="match status" value="1"/>
</dbReference>
<gene>
    <name evidence="1" type="ORF">SAMN05216370_0024</name>
</gene>
<reference evidence="1 2" key="1">
    <citation type="submission" date="2016-10" db="EMBL/GenBank/DDBJ databases">
        <authorList>
            <person name="Varghese N."/>
            <person name="Submissions S."/>
        </authorList>
    </citation>
    <scope>NUCLEOTIDE SEQUENCE [LARGE SCALE GENOMIC DNA]</scope>
    <source>
        <strain evidence="1 2">DSM 17833</strain>
    </source>
</reference>
<sequence>MEADKQSKQQQRERKPREKSIVISFRLSESAYAPYKEPVEKSGLARSEFFRQLFSDNTSKVVVTEKKTATEDYNQYLHLVNKISNNINQLARLLNGAEKSGNVTAQQYLTGLNNLNSIRLLLNAKLGNKE</sequence>
<accession>A0AB37ZD21</accession>
<evidence type="ECO:0000313" key="1">
    <source>
        <dbReference type="EMBL" id="SCW89299.1"/>
    </source>
</evidence>
<dbReference type="InterPro" id="IPR053842">
    <property type="entry name" value="NikA-like"/>
</dbReference>
<dbReference type="Proteomes" id="UP000242418">
    <property type="component" value="Unassembled WGS sequence"/>
</dbReference>
<proteinExistence type="predicted"/>
<name>A0AB37ZD21_9PSED</name>
<evidence type="ECO:0000313" key="2">
    <source>
        <dbReference type="Proteomes" id="UP000242418"/>
    </source>
</evidence>
<dbReference type="AlphaFoldDB" id="A0AB37ZD21"/>
<dbReference type="RefSeq" id="WP_090256216.1">
    <property type="nucleotide sequence ID" value="NZ_FMTL01000010.1"/>
</dbReference>
<protein>
    <submittedName>
        <fullName evidence="1">Mobilisation protein (MobC)</fullName>
    </submittedName>
</protein>
<organism evidence="1 2">
    <name type="scientific">Pseudomonas peli</name>
    <dbReference type="NCBI Taxonomy" id="592361"/>
    <lineage>
        <taxon>Bacteria</taxon>
        <taxon>Pseudomonadati</taxon>
        <taxon>Pseudomonadota</taxon>
        <taxon>Gammaproteobacteria</taxon>
        <taxon>Pseudomonadales</taxon>
        <taxon>Pseudomonadaceae</taxon>
        <taxon>Pseudomonas</taxon>
    </lineage>
</organism>
<comment type="caution">
    <text evidence="1">The sequence shown here is derived from an EMBL/GenBank/DDBJ whole genome shotgun (WGS) entry which is preliminary data.</text>
</comment>
<dbReference type="EMBL" id="FMTL01000010">
    <property type="protein sequence ID" value="SCW89299.1"/>
    <property type="molecule type" value="Genomic_DNA"/>
</dbReference>
<keyword evidence="2" id="KW-1185">Reference proteome</keyword>